<dbReference type="PRINTS" id="PR00175">
    <property type="entry name" value="NAALASMPORT"/>
</dbReference>
<feature type="transmembrane region" description="Helical" evidence="9">
    <location>
        <begin position="397"/>
        <end position="417"/>
    </location>
</feature>
<feature type="transmembrane region" description="Helical" evidence="9">
    <location>
        <begin position="423"/>
        <end position="444"/>
    </location>
</feature>
<evidence type="ECO:0000256" key="6">
    <source>
        <dbReference type="ARBA" id="ARBA00022847"/>
    </source>
</evidence>
<comment type="subcellular location">
    <subcellularLocation>
        <location evidence="1 9">Cell membrane</location>
        <topology evidence="1 9">Multi-pass membrane protein</topology>
    </subcellularLocation>
</comment>
<evidence type="ECO:0000256" key="8">
    <source>
        <dbReference type="ARBA" id="ARBA00023136"/>
    </source>
</evidence>
<accession>A0A2I1MB96</accession>
<sequence>MQTFINVVGSLSDFLWGVPMIIVMLLGGSFLIYRTRAWVFKNFGYIWSNTFGKIFKKSEATAADEKSISPVQAVSTALAGTIGAGNIVGVATAIKLGGPGAIFWLWIAALVNMTTKFAEITLAVATREKNEKDEFSGGPMYYLENGLNMRWLAIMFSVFGAIAILGTGSLVQSNAMANSINTITGIDLRIIGVVIMILMVIIIIGGIKRIGAFAEKIVPLMSVLYLGATIVILVIYRRQLGSALGFIVTDAFKPTAAVGGFAGATVLMTIRHGLARGIFSNEAGLGSAPMAHAAAHTDHPVRQGMWGAIEVFVSSILICTMTALVIICSGLWSDANVDANRLTAAAFEKALPVGGEMIVSLGLMLFAFTTLVSWYYYGDKCISYITKSKTIRSIYKAVYIIFSVVGSLGGLKFVWSISDVANALMVIPNFIGLILLSKQLVWLIKDFNKNYKDTGKLGNYNWTFDNHWGAVFNKRKVKETQVFEPYDYDN</sequence>
<dbReference type="EMBL" id="PKGS01000001">
    <property type="protein sequence ID" value="PKZ17349.1"/>
    <property type="molecule type" value="Genomic_DNA"/>
</dbReference>
<dbReference type="PANTHER" id="PTHR30330">
    <property type="entry name" value="AGSS FAMILY TRANSPORTER, SODIUM-ALANINE"/>
    <property type="match status" value="1"/>
</dbReference>
<keyword evidence="3 9" id="KW-0813">Transport</keyword>
<keyword evidence="6 9" id="KW-0769">Symport</keyword>
<feature type="transmembrane region" description="Helical" evidence="9">
    <location>
        <begin position="14"/>
        <end position="33"/>
    </location>
</feature>
<name>A0A2I1MB96_9FIRM</name>
<comment type="caution">
    <text evidence="10">The sequence shown here is derived from an EMBL/GenBank/DDBJ whole genome shotgun (WGS) entry which is preliminary data.</text>
</comment>
<comment type="similarity">
    <text evidence="2 9">Belongs to the alanine or glycine:cation symporter (AGCS) (TC 2.A.25) family.</text>
</comment>
<dbReference type="FunFam" id="1.20.1740.10:FF:000004">
    <property type="entry name" value="Sodium:alanine symporter family protein"/>
    <property type="match status" value="1"/>
</dbReference>
<evidence type="ECO:0000313" key="11">
    <source>
        <dbReference type="Proteomes" id="UP000234335"/>
    </source>
</evidence>
<dbReference type="Pfam" id="PF01235">
    <property type="entry name" value="Na_Ala_symp"/>
    <property type="match status" value="1"/>
</dbReference>
<reference evidence="10 11" key="1">
    <citation type="submission" date="2017-12" db="EMBL/GenBank/DDBJ databases">
        <title>Phylogenetic diversity of female urinary microbiome.</title>
        <authorList>
            <person name="Thomas-White K."/>
            <person name="Wolfe A.J."/>
        </authorList>
    </citation>
    <scope>NUCLEOTIDE SEQUENCE [LARGE SCALE GENOMIC DNA]</scope>
    <source>
        <strain evidence="10 11">UMB0119</strain>
    </source>
</reference>
<keyword evidence="4 9" id="KW-1003">Cell membrane</keyword>
<dbReference type="RefSeq" id="WP_101539510.1">
    <property type="nucleotide sequence ID" value="NZ_PKGS01000001.1"/>
</dbReference>
<evidence type="ECO:0000256" key="5">
    <source>
        <dbReference type="ARBA" id="ARBA00022692"/>
    </source>
</evidence>
<dbReference type="PANTHER" id="PTHR30330:SF3">
    <property type="entry name" value="TRANSCRIPTIONAL REGULATOR, LRP FAMILY"/>
    <property type="match status" value="1"/>
</dbReference>
<evidence type="ECO:0000256" key="3">
    <source>
        <dbReference type="ARBA" id="ARBA00022448"/>
    </source>
</evidence>
<evidence type="ECO:0000256" key="4">
    <source>
        <dbReference type="ARBA" id="ARBA00022475"/>
    </source>
</evidence>
<evidence type="ECO:0000313" key="10">
    <source>
        <dbReference type="EMBL" id="PKZ17349.1"/>
    </source>
</evidence>
<protein>
    <submittedName>
        <fullName evidence="10">Sodium:alanine symporter family protein</fullName>
    </submittedName>
</protein>
<keyword evidence="7 9" id="KW-1133">Transmembrane helix</keyword>
<dbReference type="Gene3D" id="1.20.1740.10">
    <property type="entry name" value="Amino acid/polyamine transporter I"/>
    <property type="match status" value="1"/>
</dbReference>
<keyword evidence="8 9" id="KW-0472">Membrane</keyword>
<dbReference type="GO" id="GO:0005283">
    <property type="term" value="F:amino acid:sodium symporter activity"/>
    <property type="evidence" value="ECO:0007669"/>
    <property type="project" value="InterPro"/>
</dbReference>
<dbReference type="AlphaFoldDB" id="A0A2I1MB96"/>
<feature type="transmembrane region" description="Helical" evidence="9">
    <location>
        <begin position="217"/>
        <end position="236"/>
    </location>
</feature>
<feature type="transmembrane region" description="Helical" evidence="9">
    <location>
        <begin position="357"/>
        <end position="377"/>
    </location>
</feature>
<dbReference type="NCBIfam" id="TIGR00835">
    <property type="entry name" value="agcS"/>
    <property type="match status" value="1"/>
</dbReference>
<evidence type="ECO:0000256" key="1">
    <source>
        <dbReference type="ARBA" id="ARBA00004651"/>
    </source>
</evidence>
<dbReference type="InterPro" id="IPR001463">
    <property type="entry name" value="Na/Ala_symport"/>
</dbReference>
<evidence type="ECO:0000256" key="7">
    <source>
        <dbReference type="ARBA" id="ARBA00022989"/>
    </source>
</evidence>
<feature type="transmembrane region" description="Helical" evidence="9">
    <location>
        <begin position="151"/>
        <end position="171"/>
    </location>
</feature>
<organism evidence="10 11">
    <name type="scientific">Anaerococcus octavius</name>
    <dbReference type="NCBI Taxonomy" id="54007"/>
    <lineage>
        <taxon>Bacteria</taxon>
        <taxon>Bacillati</taxon>
        <taxon>Bacillota</taxon>
        <taxon>Tissierellia</taxon>
        <taxon>Tissierellales</taxon>
        <taxon>Peptoniphilaceae</taxon>
        <taxon>Anaerococcus</taxon>
    </lineage>
</organism>
<evidence type="ECO:0000256" key="9">
    <source>
        <dbReference type="RuleBase" id="RU363064"/>
    </source>
</evidence>
<dbReference type="GO" id="GO:0005886">
    <property type="term" value="C:plasma membrane"/>
    <property type="evidence" value="ECO:0007669"/>
    <property type="project" value="UniProtKB-SubCell"/>
</dbReference>
<proteinExistence type="inferred from homology"/>
<dbReference type="Proteomes" id="UP000234335">
    <property type="component" value="Unassembled WGS sequence"/>
</dbReference>
<gene>
    <name evidence="10" type="ORF">CYJ34_01180</name>
</gene>
<feature type="transmembrane region" description="Helical" evidence="9">
    <location>
        <begin position="311"/>
        <end position="332"/>
    </location>
</feature>
<feature type="transmembrane region" description="Helical" evidence="9">
    <location>
        <begin position="183"/>
        <end position="205"/>
    </location>
</feature>
<keyword evidence="11" id="KW-1185">Reference proteome</keyword>
<evidence type="ECO:0000256" key="2">
    <source>
        <dbReference type="ARBA" id="ARBA00009261"/>
    </source>
</evidence>
<keyword evidence="5 9" id="KW-0812">Transmembrane</keyword>